<accession>A0A849VCX7</accession>
<comment type="caution">
    <text evidence="2">The sequence shown here is derived from an EMBL/GenBank/DDBJ whole genome shotgun (WGS) entry which is preliminary data.</text>
</comment>
<proteinExistence type="predicted"/>
<organism evidence="2 3">
    <name type="scientific">Pseudoalteromonas caenipelagi</name>
    <dbReference type="NCBI Taxonomy" id="2726988"/>
    <lineage>
        <taxon>Bacteria</taxon>
        <taxon>Pseudomonadati</taxon>
        <taxon>Pseudomonadota</taxon>
        <taxon>Gammaproteobacteria</taxon>
        <taxon>Alteromonadales</taxon>
        <taxon>Pseudoalteromonadaceae</taxon>
        <taxon>Pseudoalteromonas</taxon>
    </lineage>
</organism>
<reference evidence="2 3" key="1">
    <citation type="submission" date="2020-04" db="EMBL/GenBank/DDBJ databases">
        <title>Pseudoalteromonas caenipelagi sp. nov., isolated from a tidal flat.</title>
        <authorList>
            <person name="Park S."/>
            <person name="Yoon J.-H."/>
        </authorList>
    </citation>
    <scope>NUCLEOTIDE SEQUENCE [LARGE SCALE GENOMIC DNA]</scope>
    <source>
        <strain evidence="2 3">JBTF-M23</strain>
    </source>
</reference>
<sequence>MIQTCLSKLRLNKEVLLRLLVVVGIGYPLTALVSIVLSYMLPLSKPDSVAAASMLSFVIYSAYIMWAFAAKSWQRVACLSVLLLSAIAVCHGVHSWALEAL</sequence>
<keyword evidence="3" id="KW-1185">Reference proteome</keyword>
<protein>
    <submittedName>
        <fullName evidence="2">DUF3649 domain-containing protein</fullName>
    </submittedName>
</protein>
<feature type="transmembrane region" description="Helical" evidence="1">
    <location>
        <begin position="15"/>
        <end position="37"/>
    </location>
</feature>
<evidence type="ECO:0000313" key="2">
    <source>
        <dbReference type="EMBL" id="NOU51252.1"/>
    </source>
</evidence>
<dbReference type="RefSeq" id="WP_171626314.1">
    <property type="nucleotide sequence ID" value="NZ_JABBPG010000004.1"/>
</dbReference>
<name>A0A849VCX7_9GAMM</name>
<dbReference type="EMBL" id="JABBPG010000004">
    <property type="protein sequence ID" value="NOU51252.1"/>
    <property type="molecule type" value="Genomic_DNA"/>
</dbReference>
<feature type="transmembrane region" description="Helical" evidence="1">
    <location>
        <begin position="76"/>
        <end position="97"/>
    </location>
</feature>
<evidence type="ECO:0000313" key="3">
    <source>
        <dbReference type="Proteomes" id="UP000586305"/>
    </source>
</evidence>
<keyword evidence="1" id="KW-0472">Membrane</keyword>
<keyword evidence="1" id="KW-1133">Transmembrane helix</keyword>
<dbReference type="AlphaFoldDB" id="A0A849VCX7"/>
<keyword evidence="1" id="KW-0812">Transmembrane</keyword>
<dbReference type="Proteomes" id="UP000586305">
    <property type="component" value="Unassembled WGS sequence"/>
</dbReference>
<feature type="transmembrane region" description="Helical" evidence="1">
    <location>
        <begin position="49"/>
        <end position="69"/>
    </location>
</feature>
<gene>
    <name evidence="2" type="ORF">HG263_12010</name>
</gene>
<evidence type="ECO:0000256" key="1">
    <source>
        <dbReference type="SAM" id="Phobius"/>
    </source>
</evidence>